<protein>
    <submittedName>
        <fullName evidence="4">Expressed conserved protein</fullName>
    </submittedName>
</protein>
<reference evidence="4" key="1">
    <citation type="submission" date="2016-06" db="UniProtKB">
        <authorList>
            <consortium name="WormBaseParasite"/>
        </authorList>
    </citation>
    <scope>IDENTIFICATION</scope>
</reference>
<accession>A0A183AT42</accession>
<dbReference type="GO" id="GO:0016020">
    <property type="term" value="C:membrane"/>
    <property type="evidence" value="ECO:0007669"/>
    <property type="project" value="TreeGrafter"/>
</dbReference>
<keyword evidence="3" id="KW-1185">Reference proteome</keyword>
<gene>
    <name evidence="2" type="ORF">ECPE_LOCUS10127</name>
</gene>
<sequence length="310" mass="34632">MIQPYSWALYRPPDELNYSLVWTSIGKEDAWDEKACDDCMHELLNKTRSDGRCNLSEDCWRKVISDEQSGYSLAHQVIYILLGINICSIVYGASIPCLLHVPITDDSYPQSGCLEDLERMTRETTTERSLDKLLQTLCTRIFIEANSLAAADFPLEYRDLFMEQIGICGDAGFVDQTELSWLEHILSWQAPIGCYYQFDHEYIDPINFDPNGYGTYRRKKRAEKAMGITGTTGATTTRTITSRKSARRTSVSPSSSRPQTAAAAAATATATAAATAKPHKCLAHRTNVALLAMRSFLVRFVETLYGVGAH</sequence>
<dbReference type="OrthoDB" id="5949187at2759"/>
<dbReference type="PANTHER" id="PTHR33539">
    <property type="entry name" value="UPF0764 PROTEIN C16ORF89"/>
    <property type="match status" value="1"/>
</dbReference>
<dbReference type="Pfam" id="PF15882">
    <property type="entry name" value="DUF4735"/>
    <property type="match status" value="1"/>
</dbReference>
<dbReference type="PANTHER" id="PTHR33539:SF1">
    <property type="entry name" value="UPF0764 PROTEIN C16ORF89"/>
    <property type="match status" value="1"/>
</dbReference>
<evidence type="ECO:0000313" key="3">
    <source>
        <dbReference type="Proteomes" id="UP000272942"/>
    </source>
</evidence>
<dbReference type="GO" id="GO:0005829">
    <property type="term" value="C:cytosol"/>
    <property type="evidence" value="ECO:0007669"/>
    <property type="project" value="TreeGrafter"/>
</dbReference>
<dbReference type="AlphaFoldDB" id="A0A183AT42"/>
<dbReference type="Proteomes" id="UP000272942">
    <property type="component" value="Unassembled WGS sequence"/>
</dbReference>
<dbReference type="WBParaSite" id="ECPE_0001015901-mRNA-1">
    <property type="protein sequence ID" value="ECPE_0001015901-mRNA-1"/>
    <property type="gene ID" value="ECPE_0001015901"/>
</dbReference>
<dbReference type="EMBL" id="UZAN01048533">
    <property type="protein sequence ID" value="VDP86517.1"/>
    <property type="molecule type" value="Genomic_DNA"/>
</dbReference>
<evidence type="ECO:0000313" key="2">
    <source>
        <dbReference type="EMBL" id="VDP86517.1"/>
    </source>
</evidence>
<dbReference type="InterPro" id="IPR031751">
    <property type="entry name" value="DUF4735"/>
</dbReference>
<evidence type="ECO:0000313" key="4">
    <source>
        <dbReference type="WBParaSite" id="ECPE_0001015901-mRNA-1"/>
    </source>
</evidence>
<evidence type="ECO:0000256" key="1">
    <source>
        <dbReference type="SAM" id="MobiDB-lite"/>
    </source>
</evidence>
<proteinExistence type="predicted"/>
<organism evidence="4">
    <name type="scientific">Echinostoma caproni</name>
    <dbReference type="NCBI Taxonomy" id="27848"/>
    <lineage>
        <taxon>Eukaryota</taxon>
        <taxon>Metazoa</taxon>
        <taxon>Spiralia</taxon>
        <taxon>Lophotrochozoa</taxon>
        <taxon>Platyhelminthes</taxon>
        <taxon>Trematoda</taxon>
        <taxon>Digenea</taxon>
        <taxon>Plagiorchiida</taxon>
        <taxon>Echinostomata</taxon>
        <taxon>Echinostomatoidea</taxon>
        <taxon>Echinostomatidae</taxon>
        <taxon>Echinostoma</taxon>
    </lineage>
</organism>
<feature type="region of interest" description="Disordered" evidence="1">
    <location>
        <begin position="241"/>
        <end position="264"/>
    </location>
</feature>
<reference evidence="2 3" key="2">
    <citation type="submission" date="2018-11" db="EMBL/GenBank/DDBJ databases">
        <authorList>
            <consortium name="Pathogen Informatics"/>
        </authorList>
    </citation>
    <scope>NUCLEOTIDE SEQUENCE [LARGE SCALE GENOMIC DNA]</scope>
    <source>
        <strain evidence="2 3">Egypt</strain>
    </source>
</reference>
<name>A0A183AT42_9TREM</name>